<reference evidence="2" key="1">
    <citation type="journal article" date="2022" name="Mol. Ecol. Resour.">
        <title>The genomes of chicory, endive, great burdock and yacon provide insights into Asteraceae palaeo-polyploidization history and plant inulin production.</title>
        <authorList>
            <person name="Fan W."/>
            <person name="Wang S."/>
            <person name="Wang H."/>
            <person name="Wang A."/>
            <person name="Jiang F."/>
            <person name="Liu H."/>
            <person name="Zhao H."/>
            <person name="Xu D."/>
            <person name="Zhang Y."/>
        </authorList>
    </citation>
    <scope>NUCLEOTIDE SEQUENCE [LARGE SCALE GENOMIC DNA]</scope>
    <source>
        <strain evidence="2">cv. Niubang</strain>
    </source>
</reference>
<dbReference type="EMBL" id="CM042050">
    <property type="protein sequence ID" value="KAI3736162.1"/>
    <property type="molecule type" value="Genomic_DNA"/>
</dbReference>
<reference evidence="1 2" key="2">
    <citation type="journal article" date="2022" name="Mol. Ecol. Resour.">
        <title>The genomes of chicory, endive, great burdock and yacon provide insights into Asteraceae paleo-polyploidization history and plant inulin production.</title>
        <authorList>
            <person name="Fan W."/>
            <person name="Wang S."/>
            <person name="Wang H."/>
            <person name="Wang A."/>
            <person name="Jiang F."/>
            <person name="Liu H."/>
            <person name="Zhao H."/>
            <person name="Xu D."/>
            <person name="Zhang Y."/>
        </authorList>
    </citation>
    <scope>NUCLEOTIDE SEQUENCE [LARGE SCALE GENOMIC DNA]</scope>
    <source>
        <strain evidence="2">cv. Niubang</strain>
    </source>
</reference>
<dbReference type="Proteomes" id="UP001055879">
    <property type="component" value="Linkage Group LG04"/>
</dbReference>
<accession>A0ACB9CPE1</accession>
<name>A0ACB9CPE1_ARCLA</name>
<sequence>MEERKECDPMGSQSQHVHHPFYFVKFRPSYKLEKEEADEQYQLMTLAESRIKKEIDQRKADEHQIHRKLMWFSQCDEHIDWRKKEIKTLEASIGKVEPRLPIKSVPRTGFVCSTDHRDGQWDRRRCQKRLIKKDRMDMEYLVQVQEQLLPSKKSTGMTLCGTQELNHLIRLDEIEIIERNLTGRKRRVARLKSEMEFVRKNISCLQKELQDVTSKRLKAYERAYELGEQKKELVEGFMRQWNDSQAFRNDYERRKLLAKGSRDAV</sequence>
<evidence type="ECO:0000313" key="1">
    <source>
        <dbReference type="EMBL" id="KAI3736162.1"/>
    </source>
</evidence>
<keyword evidence="2" id="KW-1185">Reference proteome</keyword>
<evidence type="ECO:0000313" key="2">
    <source>
        <dbReference type="Proteomes" id="UP001055879"/>
    </source>
</evidence>
<gene>
    <name evidence="1" type="ORF">L6452_15696</name>
</gene>
<organism evidence="1 2">
    <name type="scientific">Arctium lappa</name>
    <name type="common">Greater burdock</name>
    <name type="synonym">Lappa major</name>
    <dbReference type="NCBI Taxonomy" id="4217"/>
    <lineage>
        <taxon>Eukaryota</taxon>
        <taxon>Viridiplantae</taxon>
        <taxon>Streptophyta</taxon>
        <taxon>Embryophyta</taxon>
        <taxon>Tracheophyta</taxon>
        <taxon>Spermatophyta</taxon>
        <taxon>Magnoliopsida</taxon>
        <taxon>eudicotyledons</taxon>
        <taxon>Gunneridae</taxon>
        <taxon>Pentapetalae</taxon>
        <taxon>asterids</taxon>
        <taxon>campanulids</taxon>
        <taxon>Asterales</taxon>
        <taxon>Asteraceae</taxon>
        <taxon>Carduoideae</taxon>
        <taxon>Cardueae</taxon>
        <taxon>Arctiinae</taxon>
        <taxon>Arctium</taxon>
    </lineage>
</organism>
<comment type="caution">
    <text evidence="1">The sequence shown here is derived from an EMBL/GenBank/DDBJ whole genome shotgun (WGS) entry which is preliminary data.</text>
</comment>
<proteinExistence type="predicted"/>
<protein>
    <submittedName>
        <fullName evidence="1">Uncharacterized protein</fullName>
    </submittedName>
</protein>